<dbReference type="Proteomes" id="UP000799766">
    <property type="component" value="Unassembled WGS sequence"/>
</dbReference>
<keyword evidence="4" id="KW-1185">Reference proteome</keyword>
<organism evidence="3 4">
    <name type="scientific">Lineolata rhizophorae</name>
    <dbReference type="NCBI Taxonomy" id="578093"/>
    <lineage>
        <taxon>Eukaryota</taxon>
        <taxon>Fungi</taxon>
        <taxon>Dikarya</taxon>
        <taxon>Ascomycota</taxon>
        <taxon>Pezizomycotina</taxon>
        <taxon>Dothideomycetes</taxon>
        <taxon>Dothideomycetes incertae sedis</taxon>
        <taxon>Lineolatales</taxon>
        <taxon>Lineolataceae</taxon>
        <taxon>Lineolata</taxon>
    </lineage>
</organism>
<dbReference type="SUPFAM" id="SSF46934">
    <property type="entry name" value="UBA-like"/>
    <property type="match status" value="1"/>
</dbReference>
<name>A0A6A6NSW9_9PEZI</name>
<dbReference type="Gene3D" id="1.10.8.10">
    <property type="entry name" value="DNA helicase RuvA subunit, C-terminal domain"/>
    <property type="match status" value="1"/>
</dbReference>
<dbReference type="Pfam" id="PF13899">
    <property type="entry name" value="Thioredoxin_7"/>
    <property type="match status" value="1"/>
</dbReference>
<evidence type="ECO:0000313" key="4">
    <source>
        <dbReference type="Proteomes" id="UP000799766"/>
    </source>
</evidence>
<dbReference type="GO" id="GO:0043161">
    <property type="term" value="P:proteasome-mediated ubiquitin-dependent protein catabolic process"/>
    <property type="evidence" value="ECO:0007669"/>
    <property type="project" value="TreeGrafter"/>
</dbReference>
<dbReference type="Pfam" id="PF14555">
    <property type="entry name" value="UBA_4"/>
    <property type="match status" value="1"/>
</dbReference>
<feature type="region of interest" description="Disordered" evidence="1">
    <location>
        <begin position="431"/>
        <end position="530"/>
    </location>
</feature>
<feature type="domain" description="UAS" evidence="2">
    <location>
        <begin position="252"/>
        <end position="378"/>
    </location>
</feature>
<feature type="region of interest" description="Disordered" evidence="1">
    <location>
        <begin position="48"/>
        <end position="73"/>
    </location>
</feature>
<feature type="compositionally biased region" description="Acidic residues" evidence="1">
    <location>
        <begin position="476"/>
        <end position="486"/>
    </location>
</feature>
<dbReference type="SUPFAM" id="SSF54236">
    <property type="entry name" value="Ubiquitin-like"/>
    <property type="match status" value="1"/>
</dbReference>
<dbReference type="PANTHER" id="PTHR23322">
    <property type="entry name" value="FAS-ASSOCIATED PROTEIN"/>
    <property type="match status" value="1"/>
</dbReference>
<feature type="compositionally biased region" description="Low complexity" evidence="1">
    <location>
        <begin position="503"/>
        <end position="514"/>
    </location>
</feature>
<protein>
    <recommendedName>
        <fullName evidence="2">UAS domain-containing protein</fullName>
    </recommendedName>
</protein>
<dbReference type="AlphaFoldDB" id="A0A6A6NSW9"/>
<reference evidence="3" key="1">
    <citation type="journal article" date="2020" name="Stud. Mycol.">
        <title>101 Dothideomycetes genomes: a test case for predicting lifestyles and emergence of pathogens.</title>
        <authorList>
            <person name="Haridas S."/>
            <person name="Albert R."/>
            <person name="Binder M."/>
            <person name="Bloem J."/>
            <person name="Labutti K."/>
            <person name="Salamov A."/>
            <person name="Andreopoulos B."/>
            <person name="Baker S."/>
            <person name="Barry K."/>
            <person name="Bills G."/>
            <person name="Bluhm B."/>
            <person name="Cannon C."/>
            <person name="Castanera R."/>
            <person name="Culley D."/>
            <person name="Daum C."/>
            <person name="Ezra D."/>
            <person name="Gonzalez J."/>
            <person name="Henrissat B."/>
            <person name="Kuo A."/>
            <person name="Liang C."/>
            <person name="Lipzen A."/>
            <person name="Lutzoni F."/>
            <person name="Magnuson J."/>
            <person name="Mondo S."/>
            <person name="Nolan M."/>
            <person name="Ohm R."/>
            <person name="Pangilinan J."/>
            <person name="Park H.-J."/>
            <person name="Ramirez L."/>
            <person name="Alfaro M."/>
            <person name="Sun H."/>
            <person name="Tritt A."/>
            <person name="Yoshinaga Y."/>
            <person name="Zwiers L.-H."/>
            <person name="Turgeon B."/>
            <person name="Goodwin S."/>
            <person name="Spatafora J."/>
            <person name="Crous P."/>
            <person name="Grigoriev I."/>
        </authorList>
    </citation>
    <scope>NUCLEOTIDE SEQUENCE</scope>
    <source>
        <strain evidence="3">ATCC 16933</strain>
    </source>
</reference>
<dbReference type="GO" id="GO:0043130">
    <property type="term" value="F:ubiquitin binding"/>
    <property type="evidence" value="ECO:0007669"/>
    <property type="project" value="TreeGrafter"/>
</dbReference>
<feature type="compositionally biased region" description="Basic and acidic residues" evidence="1">
    <location>
        <begin position="447"/>
        <end position="463"/>
    </location>
</feature>
<feature type="compositionally biased region" description="Low complexity" evidence="1">
    <location>
        <begin position="487"/>
        <end position="496"/>
    </location>
</feature>
<dbReference type="InterPro" id="IPR029071">
    <property type="entry name" value="Ubiquitin-like_domsf"/>
</dbReference>
<dbReference type="InterPro" id="IPR050730">
    <property type="entry name" value="UBX_domain-protein"/>
</dbReference>
<dbReference type="OrthoDB" id="270602at2759"/>
<feature type="compositionally biased region" description="Low complexity" evidence="1">
    <location>
        <begin position="92"/>
        <end position="107"/>
    </location>
</feature>
<accession>A0A6A6NSW9</accession>
<feature type="region of interest" description="Disordered" evidence="1">
    <location>
        <begin position="86"/>
        <end position="111"/>
    </location>
</feature>
<feature type="compositionally biased region" description="Polar residues" evidence="1">
    <location>
        <begin position="221"/>
        <end position="234"/>
    </location>
</feature>
<proteinExistence type="predicted"/>
<dbReference type="InterPro" id="IPR006577">
    <property type="entry name" value="UAS"/>
</dbReference>
<evidence type="ECO:0000259" key="2">
    <source>
        <dbReference type="SMART" id="SM00594"/>
    </source>
</evidence>
<dbReference type="EMBL" id="MU001689">
    <property type="protein sequence ID" value="KAF2454900.1"/>
    <property type="molecule type" value="Genomic_DNA"/>
</dbReference>
<dbReference type="GO" id="GO:0005634">
    <property type="term" value="C:nucleus"/>
    <property type="evidence" value="ECO:0007669"/>
    <property type="project" value="TreeGrafter"/>
</dbReference>
<dbReference type="SUPFAM" id="SSF52833">
    <property type="entry name" value="Thioredoxin-like"/>
    <property type="match status" value="1"/>
</dbReference>
<dbReference type="InterPro" id="IPR009060">
    <property type="entry name" value="UBA-like_sf"/>
</dbReference>
<evidence type="ECO:0000313" key="3">
    <source>
        <dbReference type="EMBL" id="KAF2454900.1"/>
    </source>
</evidence>
<dbReference type="PANTHER" id="PTHR23322:SF6">
    <property type="entry name" value="UBX DOMAIN-CONTAINING PROTEIN 7"/>
    <property type="match status" value="1"/>
</dbReference>
<dbReference type="Gene3D" id="3.40.30.10">
    <property type="entry name" value="Glutaredoxin"/>
    <property type="match status" value="1"/>
</dbReference>
<evidence type="ECO:0000256" key="1">
    <source>
        <dbReference type="SAM" id="MobiDB-lite"/>
    </source>
</evidence>
<dbReference type="SMART" id="SM00594">
    <property type="entry name" value="UAS"/>
    <property type="match status" value="1"/>
</dbReference>
<dbReference type="Gene3D" id="6.10.300.40">
    <property type="match status" value="1"/>
</dbReference>
<feature type="region of interest" description="Disordered" evidence="1">
    <location>
        <begin position="196"/>
        <end position="244"/>
    </location>
</feature>
<dbReference type="InterPro" id="IPR036249">
    <property type="entry name" value="Thioredoxin-like_sf"/>
</dbReference>
<dbReference type="CDD" id="cd02958">
    <property type="entry name" value="UAS"/>
    <property type="match status" value="1"/>
</dbReference>
<gene>
    <name evidence="3" type="ORF">BDY21DRAFT_399028</name>
</gene>
<sequence length="605" mass="64173">MDDDLVASFTAITSADPARARQYLGLTDGNLEQAIQLFFDSPNLDFTPSEATSGAAPPASATGTSSSARLSAGRTDAAGVVHIDSDDEEEASAAAARARSASAAPPAVGDYEGDEAMARRLQEELYGESGGGGGAGAGAGAGGLGMGMGEGGVRAPMARTTETLVGNEDEGMGIGMEFGRPGTMNSAVMEHLFRRDRGRGGRPGIFNQRDSSSVWDAADENASSDSGSGSTHRQSLARATGGASEASAKSSMLAELYRPPFDIMSRLSWEEARGEGRAGEKWLLVNVQDPSIFDCQVLNRDVWKHAEIKETVRANFIFMQWNKDEPRAMPYLQYYFHNRDSADAYPHVAIVDPRTGEQVKVWSGRPVPAPADFLMQLHEFLARYSLKANARNPVATRKAERPKALDVDRMSEEEMLEMAMRNSLAQEGVGGNAAGGAAAGASAESLGPRDVDPDALTREEAQAKSRAKGKGRADEVDLTGEADEEAMNGAAAATAAADDDGRAASAEAAAFDAIPADRPHAEPPADPARTTRVQFRHAGGRVIRRFDRGDPVRRMYEWLKAEPLEGMQGKRFEMSCLGRNLIGEVEKGIVEAGVAGGTVMVEGVD</sequence>